<dbReference type="Proteomes" id="UP000232003">
    <property type="component" value="Chromosome"/>
</dbReference>
<evidence type="ECO:0000313" key="2">
    <source>
        <dbReference type="Proteomes" id="UP000232003"/>
    </source>
</evidence>
<accession>A0A2K8SLX5</accession>
<dbReference type="OrthoDB" id="9784383at2"/>
<dbReference type="KEGG" id="nfl:COO91_02386"/>
<sequence>MPISYTRKPTLKDAVVVEKIKRSLLLWRVLPSTTGKLVIVVRIHT</sequence>
<reference evidence="1 2" key="1">
    <citation type="submission" date="2017-11" db="EMBL/GenBank/DDBJ databases">
        <title>Complete genome of a free-living desiccation-tolerant cyanobacterium and its photosynthetic adaptation to extreme terrestrial habitat.</title>
        <authorList>
            <person name="Shang J."/>
        </authorList>
    </citation>
    <scope>NUCLEOTIDE SEQUENCE [LARGE SCALE GENOMIC DNA]</scope>
    <source>
        <strain evidence="1 2">CCNUN1</strain>
    </source>
</reference>
<protein>
    <submittedName>
        <fullName evidence="1">Uncharacterized protein</fullName>
    </submittedName>
</protein>
<name>A0A2K8SLX5_9NOSO</name>
<organism evidence="1 2">
    <name type="scientific">Nostoc flagelliforme CCNUN1</name>
    <dbReference type="NCBI Taxonomy" id="2038116"/>
    <lineage>
        <taxon>Bacteria</taxon>
        <taxon>Bacillati</taxon>
        <taxon>Cyanobacteriota</taxon>
        <taxon>Cyanophyceae</taxon>
        <taxon>Nostocales</taxon>
        <taxon>Nostocaceae</taxon>
        <taxon>Nostoc</taxon>
    </lineage>
</organism>
<proteinExistence type="predicted"/>
<gene>
    <name evidence="1" type="ORF">COO91_02386</name>
</gene>
<evidence type="ECO:0000313" key="1">
    <source>
        <dbReference type="EMBL" id="AUB36474.1"/>
    </source>
</evidence>
<dbReference type="EMBL" id="CP024785">
    <property type="protein sequence ID" value="AUB36474.1"/>
    <property type="molecule type" value="Genomic_DNA"/>
</dbReference>
<dbReference type="AlphaFoldDB" id="A0A2K8SLX5"/>
<keyword evidence="2" id="KW-1185">Reference proteome</keyword>